<reference evidence="4" key="1">
    <citation type="submission" date="2025-08" db="UniProtKB">
        <authorList>
            <consortium name="RefSeq"/>
        </authorList>
    </citation>
    <scope>IDENTIFICATION</scope>
    <source>
        <strain evidence="4">Airmid</strain>
    </source>
</reference>
<dbReference type="Proteomes" id="UP000515146">
    <property type="component" value="Unplaced"/>
</dbReference>
<evidence type="ECO:0000313" key="3">
    <source>
        <dbReference type="Proteomes" id="UP000515146"/>
    </source>
</evidence>
<evidence type="ECO:0000259" key="2">
    <source>
        <dbReference type="SMART" id="SM00731"/>
    </source>
</evidence>
<dbReference type="GO" id="GO:0031593">
    <property type="term" value="F:polyubiquitin modification-dependent protein binding"/>
    <property type="evidence" value="ECO:0007669"/>
    <property type="project" value="TreeGrafter"/>
</dbReference>
<dbReference type="CTD" id="32480"/>
<name>A0A6P6XUK7_DERPT</name>
<protein>
    <submittedName>
        <fullName evidence="4">Uncharacterized protein LOC113790997</fullName>
    </submittedName>
</protein>
<dbReference type="SMART" id="SM00731">
    <property type="entry name" value="SprT"/>
    <property type="match status" value="1"/>
</dbReference>
<dbReference type="Pfam" id="PF10263">
    <property type="entry name" value="SprT-like"/>
    <property type="match status" value="1"/>
</dbReference>
<dbReference type="InterPro" id="IPR006640">
    <property type="entry name" value="SprT-like_domain"/>
</dbReference>
<dbReference type="GO" id="GO:0003697">
    <property type="term" value="F:single-stranded DNA binding"/>
    <property type="evidence" value="ECO:0007669"/>
    <property type="project" value="InterPro"/>
</dbReference>
<dbReference type="PANTHER" id="PTHR21220:SF0">
    <property type="entry name" value="DNA-DEPENDENT METALLOPROTEASE SPRTN"/>
    <property type="match status" value="1"/>
</dbReference>
<gene>
    <name evidence="4" type="primary">LOC113790997</name>
</gene>
<evidence type="ECO:0000256" key="1">
    <source>
        <dbReference type="SAM" id="Coils"/>
    </source>
</evidence>
<organism evidence="3 4">
    <name type="scientific">Dermatophagoides pteronyssinus</name>
    <name type="common">European house dust mite</name>
    <dbReference type="NCBI Taxonomy" id="6956"/>
    <lineage>
        <taxon>Eukaryota</taxon>
        <taxon>Metazoa</taxon>
        <taxon>Ecdysozoa</taxon>
        <taxon>Arthropoda</taxon>
        <taxon>Chelicerata</taxon>
        <taxon>Arachnida</taxon>
        <taxon>Acari</taxon>
        <taxon>Acariformes</taxon>
        <taxon>Sarcoptiformes</taxon>
        <taxon>Astigmata</taxon>
        <taxon>Psoroptidia</taxon>
        <taxon>Analgoidea</taxon>
        <taxon>Pyroglyphidae</taxon>
        <taxon>Dermatophagoidinae</taxon>
        <taxon>Dermatophagoides</taxon>
    </lineage>
</organism>
<evidence type="ECO:0000313" key="4">
    <source>
        <dbReference type="RefSeq" id="XP_027196511.1"/>
    </source>
</evidence>
<feature type="coiled-coil region" evidence="1">
    <location>
        <begin position="284"/>
        <end position="318"/>
    </location>
</feature>
<feature type="domain" description="SprT-like" evidence="2">
    <location>
        <begin position="159"/>
        <end position="320"/>
    </location>
</feature>
<keyword evidence="3" id="KW-1185">Reference proteome</keyword>
<accession>A0A6P6XUK7</accession>
<dbReference type="AlphaFoldDB" id="A0A6P6XUK7"/>
<dbReference type="RefSeq" id="XP_027196511.1">
    <property type="nucleotide sequence ID" value="XM_027340710.1"/>
</dbReference>
<dbReference type="InterPro" id="IPR044245">
    <property type="entry name" value="Spartan"/>
</dbReference>
<dbReference type="KEGG" id="dpte:113790997"/>
<dbReference type="PANTHER" id="PTHR21220">
    <property type="entry name" value="DNA-DEPENDENT METALLOPROTEASE SPRTN"/>
    <property type="match status" value="1"/>
</dbReference>
<sequence>MSSSTSLSNEISVVRNSVEFIYDDVDDDFDEIETIFECYRPSTMAGHNNNNDNKKRSFNQHDNDEILLLKEFIPAKSNTNHSNDVIFIESISSSKNHYDHHQITNKKSQSRIDDYFRQFSQGNTIRGHENQPKSVINKSKMVENLSLLDPLLETLDPTPDLQCLFKEFDEKFFENHLGKQKNFQIVWCNRLTTSAGIFTVGYFGKRNGERRYRQEIRLSSKLLSLRPRSDLINTLLHEMIHAYIYFARINDNGSHGQCFQEFMYKINHSAGTNITVFHTFHDEVKYAQKDLVEQRNRNKRIKKNNQQQQQQITDGNNQSVLDGWLIRPDNDHHRKPKKFFTLN</sequence>
<dbReference type="OrthoDB" id="5236983at2759"/>
<dbReference type="GO" id="GO:0005634">
    <property type="term" value="C:nucleus"/>
    <property type="evidence" value="ECO:0007669"/>
    <property type="project" value="TreeGrafter"/>
</dbReference>
<dbReference type="GO" id="GO:0004222">
    <property type="term" value="F:metalloendopeptidase activity"/>
    <property type="evidence" value="ECO:0007669"/>
    <property type="project" value="InterPro"/>
</dbReference>
<dbReference type="GO" id="GO:0006974">
    <property type="term" value="P:DNA damage response"/>
    <property type="evidence" value="ECO:0007669"/>
    <property type="project" value="InterPro"/>
</dbReference>
<proteinExistence type="predicted"/>
<keyword evidence="1" id="KW-0175">Coiled coil</keyword>
<dbReference type="InParanoid" id="A0A6P6XUK7"/>